<protein>
    <recommendedName>
        <fullName evidence="4">Cytochrome C</fullName>
    </recommendedName>
</protein>
<keyword evidence="3" id="KW-1185">Reference proteome</keyword>
<name>A0A3S0K9P4_9GAMM</name>
<evidence type="ECO:0000313" key="2">
    <source>
        <dbReference type="EMBL" id="RTR38672.1"/>
    </source>
</evidence>
<evidence type="ECO:0008006" key="4">
    <source>
        <dbReference type="Google" id="ProtNLM"/>
    </source>
</evidence>
<dbReference type="SUPFAM" id="SSF48695">
    <property type="entry name" value="Multiheme cytochromes"/>
    <property type="match status" value="1"/>
</dbReference>
<dbReference type="RefSeq" id="WP_126520288.1">
    <property type="nucleotide sequence ID" value="NZ_RXNU01000005.1"/>
</dbReference>
<dbReference type="PROSITE" id="PS51257">
    <property type="entry name" value="PROKAR_LIPOPROTEIN"/>
    <property type="match status" value="1"/>
</dbReference>
<evidence type="ECO:0000256" key="1">
    <source>
        <dbReference type="SAM" id="SignalP"/>
    </source>
</evidence>
<dbReference type="EMBL" id="RXNU01000005">
    <property type="protein sequence ID" value="RTR38672.1"/>
    <property type="molecule type" value="Genomic_DNA"/>
</dbReference>
<keyword evidence="1" id="KW-0732">Signal</keyword>
<accession>A0A3S0K9P4</accession>
<dbReference type="Gene3D" id="3.90.10.10">
    <property type="entry name" value="Cytochrome C3"/>
    <property type="match status" value="1"/>
</dbReference>
<feature type="signal peptide" evidence="1">
    <location>
        <begin position="1"/>
        <end position="19"/>
    </location>
</feature>
<sequence>MNKKLALAVSFALGLSACGSDDNSSTPPPVEPPQTINPAWDYVETGYMEMGQSTLSGNINVAFDYMNEKVWKWIRGITKDSSQFCMNLPESVTQPCNTDVNGDGFVNALDANLAGVLNKQSDILSIDTAKIHKVLATNPDGLGAGTARPDIFKEGSLSAFDLLRYMVATRDDMKFIGEVITPNKSAYDTHEFTLGYDRNGNGDFTDEGEQSRNWHYRFTQSMGEAGLYRDHSGEISYTRMDNFLIKEEQRIRFLDTSTPFISRLHYIWQQEIEKLAANNGKVIVDNVYWKDDPENSLATNIEVKAHNLRSDVFQDGVITRMDVFLTLADMGLDFRLNWWPKLESGAIVNSFSLSRAPVLGKTIGLRSFVTKHAVISEVDGDLFFSDRMPNICNFDAETGRSDVINTPVAMTDCVQDFWSAFGIGGWFGNINNDLWTMPYGADFVELSKTDLNNAGYHSAGAKIDSISKYDIIEWDYNWRQNALADKGVKDEYINTDIVTLRSFKPATKEGENGKAPLLDETHFGWKVADCTQCHNDEKDPKGHGGYSWPVNAADGFNETQPYYCSTCHGNNGAPAGHGREARCFWCHSEDKLPKNHGEASARKLLKHEDNWINTITTRRKAGIDNNYYGFSDNHNEILEGDEKGYGDRWVSSNNDYDFSKKFPDPFACGTCHQDIVKDN</sequence>
<dbReference type="InterPro" id="IPR036280">
    <property type="entry name" value="Multihaem_cyt_sf"/>
</dbReference>
<proteinExistence type="predicted"/>
<gene>
    <name evidence="2" type="ORF">EKG38_10860</name>
</gene>
<organism evidence="2 3">
    <name type="scientific">Shewanella canadensis</name>
    <dbReference type="NCBI Taxonomy" id="271096"/>
    <lineage>
        <taxon>Bacteria</taxon>
        <taxon>Pseudomonadati</taxon>
        <taxon>Pseudomonadota</taxon>
        <taxon>Gammaproteobacteria</taxon>
        <taxon>Alteromonadales</taxon>
        <taxon>Shewanellaceae</taxon>
        <taxon>Shewanella</taxon>
    </lineage>
</organism>
<dbReference type="Proteomes" id="UP000267448">
    <property type="component" value="Unassembled WGS sequence"/>
</dbReference>
<dbReference type="OrthoDB" id="6245000at2"/>
<evidence type="ECO:0000313" key="3">
    <source>
        <dbReference type="Proteomes" id="UP000267448"/>
    </source>
</evidence>
<comment type="caution">
    <text evidence="2">The sequence shown here is derived from an EMBL/GenBank/DDBJ whole genome shotgun (WGS) entry which is preliminary data.</text>
</comment>
<dbReference type="AlphaFoldDB" id="A0A3S0K9P4"/>
<reference evidence="2 3" key="1">
    <citation type="submission" date="2018-12" db="EMBL/GenBank/DDBJ databases">
        <authorList>
            <person name="Yu L."/>
        </authorList>
    </citation>
    <scope>NUCLEOTIDE SEQUENCE [LARGE SCALE GENOMIC DNA]</scope>
    <source>
        <strain evidence="2 3">HAW-EB2</strain>
    </source>
</reference>
<feature type="chain" id="PRO_5018547496" description="Cytochrome C" evidence="1">
    <location>
        <begin position="20"/>
        <end position="679"/>
    </location>
</feature>